<dbReference type="Gene3D" id="3.50.50.60">
    <property type="entry name" value="FAD/NAD(P)-binding domain"/>
    <property type="match status" value="1"/>
</dbReference>
<keyword evidence="2" id="KW-0503">Monooxygenase</keyword>
<keyword evidence="1" id="KW-0560">Oxidoreductase</keyword>
<dbReference type="Pfam" id="PF01494">
    <property type="entry name" value="FAD_binding_3"/>
    <property type="match status" value="1"/>
</dbReference>
<dbReference type="GO" id="GO:0071949">
    <property type="term" value="F:FAD binding"/>
    <property type="evidence" value="ECO:0007669"/>
    <property type="project" value="InterPro"/>
</dbReference>
<dbReference type="PANTHER" id="PTHR13789">
    <property type="entry name" value="MONOOXYGENASE"/>
    <property type="match status" value="1"/>
</dbReference>
<proteinExistence type="predicted"/>
<evidence type="ECO:0000313" key="5">
    <source>
        <dbReference type="Proteomes" id="UP001206128"/>
    </source>
</evidence>
<dbReference type="SUPFAM" id="SSF51905">
    <property type="entry name" value="FAD/NAD(P)-binding domain"/>
    <property type="match status" value="1"/>
</dbReference>
<evidence type="ECO:0000259" key="3">
    <source>
        <dbReference type="Pfam" id="PF01494"/>
    </source>
</evidence>
<dbReference type="InterPro" id="IPR036188">
    <property type="entry name" value="FAD/NAD-bd_sf"/>
</dbReference>
<feature type="domain" description="FAD-binding" evidence="3">
    <location>
        <begin position="2"/>
        <end position="344"/>
    </location>
</feature>
<dbReference type="Proteomes" id="UP001206128">
    <property type="component" value="Unassembled WGS sequence"/>
</dbReference>
<accession>A0AAE3KEU4</accession>
<dbReference type="AlphaFoldDB" id="A0AAE3KEU4"/>
<name>A0AAE3KEU4_9PSEU</name>
<dbReference type="EMBL" id="JAMTCK010000002">
    <property type="protein sequence ID" value="MCP2164195.1"/>
    <property type="molecule type" value="Genomic_DNA"/>
</dbReference>
<dbReference type="SUPFAM" id="SSF54373">
    <property type="entry name" value="FAD-linked reductases, C-terminal domain"/>
    <property type="match status" value="1"/>
</dbReference>
<gene>
    <name evidence="4" type="ORF">LX83_001035</name>
</gene>
<protein>
    <submittedName>
        <fullName evidence="4">2-polyprenyl-6-methoxyphenol hydroxylase</fullName>
    </submittedName>
</protein>
<evidence type="ECO:0000256" key="1">
    <source>
        <dbReference type="ARBA" id="ARBA00023002"/>
    </source>
</evidence>
<dbReference type="InterPro" id="IPR050493">
    <property type="entry name" value="FAD-dep_Monooxygenase_BioMet"/>
</dbReference>
<evidence type="ECO:0000313" key="4">
    <source>
        <dbReference type="EMBL" id="MCP2164195.1"/>
    </source>
</evidence>
<dbReference type="InterPro" id="IPR002938">
    <property type="entry name" value="FAD-bd"/>
</dbReference>
<dbReference type="GO" id="GO:0004497">
    <property type="term" value="F:monooxygenase activity"/>
    <property type="evidence" value="ECO:0007669"/>
    <property type="project" value="UniProtKB-KW"/>
</dbReference>
<reference evidence="4" key="1">
    <citation type="submission" date="2022-06" db="EMBL/GenBank/DDBJ databases">
        <title>Genomic Encyclopedia of Archaeal and Bacterial Type Strains, Phase II (KMG-II): from individual species to whole genera.</title>
        <authorList>
            <person name="Goeker M."/>
        </authorList>
    </citation>
    <scope>NUCLEOTIDE SEQUENCE</scope>
    <source>
        <strain evidence="4">DSM 43935</strain>
    </source>
</reference>
<organism evidence="4 5">
    <name type="scientific">Goodfellowiella coeruleoviolacea</name>
    <dbReference type="NCBI Taxonomy" id="334858"/>
    <lineage>
        <taxon>Bacteria</taxon>
        <taxon>Bacillati</taxon>
        <taxon>Actinomycetota</taxon>
        <taxon>Actinomycetes</taxon>
        <taxon>Pseudonocardiales</taxon>
        <taxon>Pseudonocardiaceae</taxon>
        <taxon>Goodfellowiella</taxon>
    </lineage>
</organism>
<dbReference type="RefSeq" id="WP_253767602.1">
    <property type="nucleotide sequence ID" value="NZ_JAMTCK010000002.1"/>
</dbReference>
<comment type="caution">
    <text evidence="4">The sequence shown here is derived from an EMBL/GenBank/DDBJ whole genome shotgun (WGS) entry which is preliminary data.</text>
</comment>
<dbReference type="PRINTS" id="PR00420">
    <property type="entry name" value="RNGMNOXGNASE"/>
</dbReference>
<dbReference type="NCBIfam" id="NF005720">
    <property type="entry name" value="PRK07538.1"/>
    <property type="match status" value="1"/>
</dbReference>
<sequence length="382" mass="41284">MRVLVAGAGIGGLTAALSLHAVGIDVAVIERVRQPRPLGVGINLQPHAVRELTDLGLGPDLDRIGVATAEIVYSDHLGNTLFTEPRGIAGGYRWPQYSVHRGQLQMLLLAAVRDRIGPHAVRTGTPLLDLTQDEDRVRVRVPDGEIVADALVGADGLHSVVRERLHPGQGPMRWSGVRMWRGVTELPPFLSGRSMVIALGPGNVELITYPIGRSTVNWVVMVPVAEPGPLPDEANWNQPGRPDDVLAHLRDWALGWLDVAGLIGNSALVLEYPMVDRDPLPWWGRGRVTLLGDAAHPMYPVGANGASQAIVDARVLAEELARDFATGLTGYERIRRPATAAVVAANREMHRASDARTPGELARITETYRRATGADTHQLRSA</sequence>
<dbReference type="Gene3D" id="3.30.9.30">
    <property type="match status" value="1"/>
</dbReference>
<keyword evidence="5" id="KW-1185">Reference proteome</keyword>
<evidence type="ECO:0000256" key="2">
    <source>
        <dbReference type="ARBA" id="ARBA00023033"/>
    </source>
</evidence>
<dbReference type="PANTHER" id="PTHR13789:SF268">
    <property type="entry name" value="5-METHYLPHENAZINE-1-CARBOXYLATE 1-MONOOXYGENASE"/>
    <property type="match status" value="1"/>
</dbReference>